<dbReference type="EMBL" id="AZIL01000354">
    <property type="protein sequence ID" value="EWM28092.1"/>
    <property type="molecule type" value="Genomic_DNA"/>
</dbReference>
<organism evidence="1 2">
    <name type="scientific">Nannochloropsis gaditana</name>
    <dbReference type="NCBI Taxonomy" id="72520"/>
    <lineage>
        <taxon>Eukaryota</taxon>
        <taxon>Sar</taxon>
        <taxon>Stramenopiles</taxon>
        <taxon>Ochrophyta</taxon>
        <taxon>Eustigmatophyceae</taxon>
        <taxon>Eustigmatales</taxon>
        <taxon>Monodopsidaceae</taxon>
        <taxon>Nannochloropsis</taxon>
    </lineage>
</organism>
<dbReference type="Proteomes" id="UP000019335">
    <property type="component" value="Chromosome 5"/>
</dbReference>
<keyword evidence="2" id="KW-1185">Reference proteome</keyword>
<accession>W7TPU9</accession>
<sequence>MDLLFIVILPLKDGSSKEGHTYEASETRNFHGLQSFPSGGILRHDSICPVCRYEWGCRPELGGLATLLDCRALMRP</sequence>
<proteinExistence type="predicted"/>
<reference evidence="1 2" key="1">
    <citation type="journal article" date="2014" name="Mol. Plant">
        <title>Chromosome Scale Genome Assembly and Transcriptome Profiling of Nannochloropsis gaditana in Nitrogen Depletion.</title>
        <authorList>
            <person name="Corteggiani Carpinelli E."/>
            <person name="Telatin A."/>
            <person name="Vitulo N."/>
            <person name="Forcato C."/>
            <person name="D'Angelo M."/>
            <person name="Schiavon R."/>
            <person name="Vezzi A."/>
            <person name="Giacometti G.M."/>
            <person name="Morosinotto T."/>
            <person name="Valle G."/>
        </authorList>
    </citation>
    <scope>NUCLEOTIDE SEQUENCE [LARGE SCALE GENOMIC DNA]</scope>
    <source>
        <strain evidence="1 2">B-31</strain>
    </source>
</reference>
<gene>
    <name evidence="1" type="ORF">Naga_100120g5</name>
</gene>
<dbReference type="AlphaFoldDB" id="W7TPU9"/>
<protein>
    <submittedName>
        <fullName evidence="1">Uncharacterized protein</fullName>
    </submittedName>
</protein>
<evidence type="ECO:0000313" key="1">
    <source>
        <dbReference type="EMBL" id="EWM28092.1"/>
    </source>
</evidence>
<evidence type="ECO:0000313" key="2">
    <source>
        <dbReference type="Proteomes" id="UP000019335"/>
    </source>
</evidence>
<comment type="caution">
    <text evidence="1">The sequence shown here is derived from an EMBL/GenBank/DDBJ whole genome shotgun (WGS) entry which is preliminary data.</text>
</comment>
<name>W7TPU9_9STRA</name>